<accession>A0A4P8W3S6</accession>
<dbReference type="RefSeq" id="YP_010798204.1">
    <property type="nucleotide sequence ID" value="NC_076360.1"/>
</dbReference>
<dbReference type="KEGG" id="vg:80536308"/>
<proteinExistence type="predicted"/>
<keyword evidence="3" id="KW-1185">Reference proteome</keyword>
<feature type="compositionally biased region" description="Basic residues" evidence="1">
    <location>
        <begin position="45"/>
        <end position="56"/>
    </location>
</feature>
<evidence type="ECO:0000313" key="3">
    <source>
        <dbReference type="Proteomes" id="UP000682374"/>
    </source>
</evidence>
<gene>
    <name evidence="2" type="primary">cp</name>
</gene>
<dbReference type="GeneID" id="80536308"/>
<dbReference type="EMBL" id="MK483075">
    <property type="protein sequence ID" value="QCS35886.1"/>
    <property type="molecule type" value="Genomic_DNA"/>
</dbReference>
<protein>
    <submittedName>
        <fullName evidence="2">Capsid protein</fullName>
    </submittedName>
</protein>
<dbReference type="Proteomes" id="UP000682374">
    <property type="component" value="Segment"/>
</dbReference>
<evidence type="ECO:0000256" key="1">
    <source>
        <dbReference type="SAM" id="MobiDB-lite"/>
    </source>
</evidence>
<evidence type="ECO:0000313" key="2">
    <source>
        <dbReference type="EMBL" id="QCS35886.1"/>
    </source>
</evidence>
<reference evidence="2" key="1">
    <citation type="submission" date="2019-02" db="EMBL/GenBank/DDBJ databases">
        <title>Diverse ssDNA viruses associated with Capybara (Hydrochoerus hydrochaeris) in Brazil.</title>
        <authorList>
            <person name="Fontenele R.S."/>
            <person name="Lamas N.S."/>
            <person name="Lacorte C."/>
            <person name="Varsani A."/>
            <person name="Ribeiro S.G."/>
        </authorList>
    </citation>
    <scope>NUCLEOTIDE SEQUENCE</scope>
    <source>
        <strain evidence="2">Cap1_53</strain>
    </source>
</reference>
<sequence>MPYGRYSRRRRYVRRSTPRRYRRSTITFRKTRSRYRRKTRVMSKRRILNTTSKKKHDNMAPVTTTATGGTPTPGSVTISGNVSYFFTWCPTARARQAGSDPTSVTNRESDTVFIRGLKENITFRTVASGTNGAACWLWRRVVFTTKGLAAAQGTSVDYLYTSSGYVRLLADQNTSSFGSVISALIFQGNFGTDWNDLMTAKTDNTRVTIHYDKVRRLAPGSASNQIWRYKMWHPFNKNLVYNNEENGPNETNQVYSTLGKPGMGDAYVVDMFTCATNSSTETLAFNPEACLYWHEK</sequence>
<organism evidence="2 3">
    <name type="scientific">Capybara genomovirus 3</name>
    <dbReference type="NCBI Taxonomy" id="2582942"/>
    <lineage>
        <taxon>Viruses</taxon>
        <taxon>Monodnaviria</taxon>
        <taxon>Shotokuvirae</taxon>
        <taxon>Cressdnaviricota</taxon>
        <taxon>Repensiviricetes</taxon>
        <taxon>Geplafuvirales</taxon>
        <taxon>Genomoviridae</taxon>
        <taxon>Gemyduguivirus</taxon>
        <taxon>Gemyduguivirus hydro1</taxon>
    </lineage>
</organism>
<feature type="region of interest" description="Disordered" evidence="1">
    <location>
        <begin position="45"/>
        <end position="73"/>
    </location>
</feature>
<name>A0A4P8W3S6_9VIRU</name>
<feature type="compositionally biased region" description="Low complexity" evidence="1">
    <location>
        <begin position="60"/>
        <end position="73"/>
    </location>
</feature>